<reference evidence="1 2" key="1">
    <citation type="submission" date="2014-10" db="EMBL/GenBank/DDBJ databases">
        <title>Draft genome of the hookworm Ancylostoma caninum.</title>
        <authorList>
            <person name="Mitreva M."/>
        </authorList>
    </citation>
    <scope>NUCLEOTIDE SEQUENCE [LARGE SCALE GENOMIC DNA]</scope>
    <source>
        <strain evidence="1 2">Baltimore</strain>
    </source>
</reference>
<dbReference type="Gene3D" id="3.30.420.10">
    <property type="entry name" value="Ribonuclease H-like superfamily/Ribonuclease H"/>
    <property type="match status" value="1"/>
</dbReference>
<evidence type="ECO:0000313" key="1">
    <source>
        <dbReference type="EMBL" id="RCN32416.1"/>
    </source>
</evidence>
<dbReference type="STRING" id="29170.A0A368FJR4"/>
<gene>
    <name evidence="1" type="ORF">ANCCAN_21783</name>
</gene>
<keyword evidence="2" id="KW-1185">Reference proteome</keyword>
<sequence length="77" mass="8881">MEWLTCSPDATPMENLWDILVREIYSQGRTFSNTAELKAAITNAWSQVDHEILERLVNSMPHRIFEIISKHGGPIRD</sequence>
<protein>
    <recommendedName>
        <fullName evidence="3">Tc1-like transposase DDE domain-containing protein</fullName>
    </recommendedName>
</protein>
<dbReference type="AlphaFoldDB" id="A0A368FJR4"/>
<accession>A0A368FJR4</accession>
<dbReference type="Proteomes" id="UP000252519">
    <property type="component" value="Unassembled WGS sequence"/>
</dbReference>
<evidence type="ECO:0000313" key="2">
    <source>
        <dbReference type="Proteomes" id="UP000252519"/>
    </source>
</evidence>
<name>A0A368FJR4_ANCCA</name>
<organism evidence="1 2">
    <name type="scientific">Ancylostoma caninum</name>
    <name type="common">Dog hookworm</name>
    <dbReference type="NCBI Taxonomy" id="29170"/>
    <lineage>
        <taxon>Eukaryota</taxon>
        <taxon>Metazoa</taxon>
        <taxon>Ecdysozoa</taxon>
        <taxon>Nematoda</taxon>
        <taxon>Chromadorea</taxon>
        <taxon>Rhabditida</taxon>
        <taxon>Rhabditina</taxon>
        <taxon>Rhabditomorpha</taxon>
        <taxon>Strongyloidea</taxon>
        <taxon>Ancylostomatidae</taxon>
        <taxon>Ancylostomatinae</taxon>
        <taxon>Ancylostoma</taxon>
    </lineage>
</organism>
<dbReference type="GO" id="GO:0003676">
    <property type="term" value="F:nucleic acid binding"/>
    <property type="evidence" value="ECO:0007669"/>
    <property type="project" value="InterPro"/>
</dbReference>
<comment type="caution">
    <text evidence="1">The sequence shown here is derived from an EMBL/GenBank/DDBJ whole genome shotgun (WGS) entry which is preliminary data.</text>
</comment>
<evidence type="ECO:0008006" key="3">
    <source>
        <dbReference type="Google" id="ProtNLM"/>
    </source>
</evidence>
<proteinExistence type="predicted"/>
<dbReference type="EMBL" id="JOJR01001097">
    <property type="protein sequence ID" value="RCN32416.1"/>
    <property type="molecule type" value="Genomic_DNA"/>
</dbReference>
<dbReference type="OrthoDB" id="106945at2759"/>
<dbReference type="InterPro" id="IPR036397">
    <property type="entry name" value="RNaseH_sf"/>
</dbReference>